<proteinExistence type="predicted"/>
<comment type="caution">
    <text evidence="2">The sequence shown here is derived from an EMBL/GenBank/DDBJ whole genome shotgun (WGS) entry which is preliminary data.</text>
</comment>
<keyword evidence="3" id="KW-1185">Reference proteome</keyword>
<dbReference type="EC" id="2.3.1.-" evidence="2"/>
<evidence type="ECO:0000313" key="2">
    <source>
        <dbReference type="EMBL" id="MFC7138056.1"/>
    </source>
</evidence>
<name>A0ABD5XXE8_9EURY</name>
<dbReference type="Proteomes" id="UP001596368">
    <property type="component" value="Unassembled WGS sequence"/>
</dbReference>
<dbReference type="EMBL" id="JBHSZG010000008">
    <property type="protein sequence ID" value="MFC7138056.1"/>
    <property type="molecule type" value="Genomic_DNA"/>
</dbReference>
<feature type="domain" description="BioF2-like acetyltransferase" evidence="1">
    <location>
        <begin position="76"/>
        <end position="203"/>
    </location>
</feature>
<evidence type="ECO:0000259" key="1">
    <source>
        <dbReference type="Pfam" id="PF13480"/>
    </source>
</evidence>
<dbReference type="InterPro" id="IPR016181">
    <property type="entry name" value="Acyl_CoA_acyltransferase"/>
</dbReference>
<evidence type="ECO:0000313" key="3">
    <source>
        <dbReference type="Proteomes" id="UP001596368"/>
    </source>
</evidence>
<gene>
    <name evidence="2" type="ORF">ACFQRB_19480</name>
</gene>
<dbReference type="Gene3D" id="3.40.630.30">
    <property type="match status" value="1"/>
</dbReference>
<keyword evidence="2" id="KW-0808">Transferase</keyword>
<keyword evidence="2" id="KW-0012">Acyltransferase</keyword>
<dbReference type="AlphaFoldDB" id="A0ABD5XXE8"/>
<dbReference type="GO" id="GO:0016746">
    <property type="term" value="F:acyltransferase activity"/>
    <property type="evidence" value="ECO:0007669"/>
    <property type="project" value="UniProtKB-KW"/>
</dbReference>
<dbReference type="InterPro" id="IPR038740">
    <property type="entry name" value="BioF2-like_GNAT_dom"/>
</dbReference>
<accession>A0ABD5XXE8</accession>
<protein>
    <submittedName>
        <fullName evidence="2">GNAT family N-acetyltransferase</fullName>
        <ecNumber evidence="2">2.3.1.-</ecNumber>
    </submittedName>
</protein>
<dbReference type="Pfam" id="PF13480">
    <property type="entry name" value="Acetyltransf_6"/>
    <property type="match status" value="1"/>
</dbReference>
<organism evidence="2 3">
    <name type="scientific">Halobaculum litoreum</name>
    <dbReference type="NCBI Taxonomy" id="3031998"/>
    <lineage>
        <taxon>Archaea</taxon>
        <taxon>Methanobacteriati</taxon>
        <taxon>Methanobacteriota</taxon>
        <taxon>Stenosarchaea group</taxon>
        <taxon>Halobacteria</taxon>
        <taxon>Halobacteriales</taxon>
        <taxon>Haloferacaceae</taxon>
        <taxon>Halobaculum</taxon>
    </lineage>
</organism>
<reference evidence="2 3" key="1">
    <citation type="journal article" date="2019" name="Int. J. Syst. Evol. Microbiol.">
        <title>The Global Catalogue of Microorganisms (GCM) 10K type strain sequencing project: providing services to taxonomists for standard genome sequencing and annotation.</title>
        <authorList>
            <consortium name="The Broad Institute Genomics Platform"/>
            <consortium name="The Broad Institute Genome Sequencing Center for Infectious Disease"/>
            <person name="Wu L."/>
            <person name="Ma J."/>
        </authorList>
    </citation>
    <scope>NUCLEOTIDE SEQUENCE [LARGE SCALE GENOMIC DNA]</scope>
    <source>
        <strain evidence="2 3">DT92</strain>
    </source>
</reference>
<sequence length="260" mass="28701">MIATDEAAVFAAIADRMAALTSGRTIGHLIRPATDPAVRYATRLRARDYVPSVRDCRFVLDIDRSWDDVATDLSAKKRRNLRRAEEAGVAATDAEVTSDTVAAFARSHAEHVRRLGGEGASPALLRALHAAVGDRLKLFRATADGEAIGELLAVRDDERDRFVLLFPAYDPTNFDHYPSEILYREAIRWGIENGYTTCDYGETTPDFEDGTFAFKTAFGGEARPTVRWERIGSRLGRVLFSVAGERLVPHQGGTPISRPH</sequence>
<dbReference type="SUPFAM" id="SSF55729">
    <property type="entry name" value="Acyl-CoA N-acyltransferases (Nat)"/>
    <property type="match status" value="1"/>
</dbReference>